<feature type="compositionally biased region" description="Polar residues" evidence="1">
    <location>
        <begin position="438"/>
        <end position="456"/>
    </location>
</feature>
<feature type="compositionally biased region" description="Polar residues" evidence="1">
    <location>
        <begin position="278"/>
        <end position="288"/>
    </location>
</feature>
<feature type="transmembrane region" description="Helical" evidence="2">
    <location>
        <begin position="199"/>
        <end position="223"/>
    </location>
</feature>
<dbReference type="OrthoDB" id="3004867at2759"/>
<organism evidence="4 5">
    <name type="scientific">Leucocoprinus leucothites</name>
    <dbReference type="NCBI Taxonomy" id="201217"/>
    <lineage>
        <taxon>Eukaryota</taxon>
        <taxon>Fungi</taxon>
        <taxon>Dikarya</taxon>
        <taxon>Basidiomycota</taxon>
        <taxon>Agaricomycotina</taxon>
        <taxon>Agaricomycetes</taxon>
        <taxon>Agaricomycetidae</taxon>
        <taxon>Agaricales</taxon>
        <taxon>Agaricineae</taxon>
        <taxon>Agaricaceae</taxon>
        <taxon>Leucocoprinus</taxon>
    </lineage>
</organism>
<gene>
    <name evidence="4" type="ORF">D9756_000053</name>
</gene>
<sequence length="456" mass="49712">MAFLFLLFVYFFYFSLDRKEVLGQQLYNVTVDDDNSIIQYSDGWQTFGADVGVGGSYRVTQATNATALVEFQGVAIFLLSPHWPYDVAIQAQLDSQPPYIIQLMEPEPLAKLDGSQEPGRSRIAWSWEGLDNRVHQLRIGAVPFSKLTVVDGFIITHVNESTSHSSSSSTTAVKTASAVQSDQSTLEPISFHHQSVRNALAIGVGIGVALVALAASLSSFIYIRWKRRGRLAGPSRGTLKVDLENDFHPLPKPRALSSLYAQSSPGSIAALSPRQRPPGTSNTLESTSQIRCPPTARLTYLLNHRTTLDYPPPGYYDCSRCLLDVLLDDETPGPPMHQKIFKPVLRAVLESGVIYTVTAMAMLACTVTGAPGHFVLETAVPQLVGICFCLMVLQIHLHYTKNGGSTSSVGLTATIPWRQELEDLTTEPHIAPRREATPGTTTIKGGSESTLNEGTP</sequence>
<keyword evidence="2" id="KW-0472">Membrane</keyword>
<evidence type="ECO:0000256" key="2">
    <source>
        <dbReference type="SAM" id="Phobius"/>
    </source>
</evidence>
<name>A0A8H5LN67_9AGAR</name>
<feature type="transmembrane region" description="Helical" evidence="2">
    <location>
        <begin position="352"/>
        <end position="374"/>
    </location>
</feature>
<dbReference type="EMBL" id="JAACJO010000001">
    <property type="protein sequence ID" value="KAF5363279.1"/>
    <property type="molecule type" value="Genomic_DNA"/>
</dbReference>
<feature type="region of interest" description="Disordered" evidence="1">
    <location>
        <begin position="267"/>
        <end position="288"/>
    </location>
</feature>
<feature type="chain" id="PRO_5034121317" evidence="3">
    <location>
        <begin position="24"/>
        <end position="456"/>
    </location>
</feature>
<keyword evidence="5" id="KW-1185">Reference proteome</keyword>
<dbReference type="Proteomes" id="UP000559027">
    <property type="component" value="Unassembled WGS sequence"/>
</dbReference>
<feature type="signal peptide" evidence="3">
    <location>
        <begin position="1"/>
        <end position="23"/>
    </location>
</feature>
<evidence type="ECO:0000256" key="1">
    <source>
        <dbReference type="SAM" id="MobiDB-lite"/>
    </source>
</evidence>
<accession>A0A8H5LN67</accession>
<keyword evidence="3" id="KW-0732">Signal</keyword>
<keyword evidence="2" id="KW-1133">Transmembrane helix</keyword>
<dbReference type="AlphaFoldDB" id="A0A8H5LN67"/>
<evidence type="ECO:0000313" key="4">
    <source>
        <dbReference type="EMBL" id="KAF5363279.1"/>
    </source>
</evidence>
<evidence type="ECO:0000313" key="5">
    <source>
        <dbReference type="Proteomes" id="UP000559027"/>
    </source>
</evidence>
<reference evidence="4 5" key="1">
    <citation type="journal article" date="2020" name="ISME J.">
        <title>Uncovering the hidden diversity of litter-decomposition mechanisms in mushroom-forming fungi.</title>
        <authorList>
            <person name="Floudas D."/>
            <person name="Bentzer J."/>
            <person name="Ahren D."/>
            <person name="Johansson T."/>
            <person name="Persson P."/>
            <person name="Tunlid A."/>
        </authorList>
    </citation>
    <scope>NUCLEOTIDE SEQUENCE [LARGE SCALE GENOMIC DNA]</scope>
    <source>
        <strain evidence="4 5">CBS 146.42</strain>
    </source>
</reference>
<proteinExistence type="predicted"/>
<comment type="caution">
    <text evidence="4">The sequence shown here is derived from an EMBL/GenBank/DDBJ whole genome shotgun (WGS) entry which is preliminary data.</text>
</comment>
<protein>
    <submittedName>
        <fullName evidence="4">Uncharacterized protein</fullName>
    </submittedName>
</protein>
<feature type="region of interest" description="Disordered" evidence="1">
    <location>
        <begin position="424"/>
        <end position="456"/>
    </location>
</feature>
<feature type="transmembrane region" description="Helical" evidence="2">
    <location>
        <begin position="380"/>
        <end position="399"/>
    </location>
</feature>
<keyword evidence="2" id="KW-0812">Transmembrane</keyword>
<evidence type="ECO:0000256" key="3">
    <source>
        <dbReference type="SAM" id="SignalP"/>
    </source>
</evidence>